<keyword evidence="1" id="KW-0472">Membrane</keyword>
<dbReference type="EMBL" id="JASJOU010000022">
    <property type="protein sequence ID" value="MDJ1506355.1"/>
    <property type="molecule type" value="Genomic_DNA"/>
</dbReference>
<gene>
    <name evidence="2" type="ORF">QNI22_37230</name>
</gene>
<evidence type="ECO:0000313" key="2">
    <source>
        <dbReference type="EMBL" id="MDJ1506355.1"/>
    </source>
</evidence>
<dbReference type="RefSeq" id="WP_314519250.1">
    <property type="nucleotide sequence ID" value="NZ_JASJOU010000022.1"/>
</dbReference>
<evidence type="ECO:0000256" key="1">
    <source>
        <dbReference type="SAM" id="Phobius"/>
    </source>
</evidence>
<feature type="transmembrane region" description="Helical" evidence="1">
    <location>
        <begin position="9"/>
        <end position="25"/>
    </location>
</feature>
<protein>
    <submittedName>
        <fullName evidence="2">Uncharacterized protein</fullName>
    </submittedName>
</protein>
<proteinExistence type="predicted"/>
<comment type="caution">
    <text evidence="2">The sequence shown here is derived from an EMBL/GenBank/DDBJ whole genome shotgun (WGS) entry which is preliminary data.</text>
</comment>
<keyword evidence="1" id="KW-0812">Transmembrane</keyword>
<name>A0AAE3UIA9_9BACT</name>
<dbReference type="Proteomes" id="UP001232063">
    <property type="component" value="Unassembled WGS sequence"/>
</dbReference>
<dbReference type="AlphaFoldDB" id="A0AAE3UIA9"/>
<evidence type="ECO:0000313" key="3">
    <source>
        <dbReference type="Proteomes" id="UP001232063"/>
    </source>
</evidence>
<reference evidence="2" key="1">
    <citation type="submission" date="2023-05" db="EMBL/GenBank/DDBJ databases">
        <authorList>
            <person name="Zhang X."/>
        </authorList>
    </citation>
    <scope>NUCLEOTIDE SEQUENCE</scope>
    <source>
        <strain evidence="2">BD1B2-1</strain>
    </source>
</reference>
<keyword evidence="1" id="KW-1133">Transmembrane helix</keyword>
<sequence length="173" mass="19870">MFKFIQRQGCLLSGLGIGLLGGVIGHFYTTYWLITLGVFVVFSAIKIFIEEYRSYRVMMRWLKANEGKRLLFYAGRRKRQKLVEDTIIPALSDQLLKVYYDGPSLAGDIPTDVVLELMKTFEWRFNQPVLAKVVNRSIRQIEIRSELGGFVGKNIGEEGLNKRISMKNKSLDN</sequence>
<feature type="transmembrane region" description="Helical" evidence="1">
    <location>
        <begin position="31"/>
        <end position="49"/>
    </location>
</feature>
<accession>A0AAE3UIA9</accession>
<organism evidence="2 3">
    <name type="scientific">Xanthocytophaga agilis</name>
    <dbReference type="NCBI Taxonomy" id="3048010"/>
    <lineage>
        <taxon>Bacteria</taxon>
        <taxon>Pseudomonadati</taxon>
        <taxon>Bacteroidota</taxon>
        <taxon>Cytophagia</taxon>
        <taxon>Cytophagales</taxon>
        <taxon>Rhodocytophagaceae</taxon>
        <taxon>Xanthocytophaga</taxon>
    </lineage>
</organism>
<keyword evidence="3" id="KW-1185">Reference proteome</keyword>